<protein>
    <submittedName>
        <fullName evidence="1">Uncharacterized protein</fullName>
    </submittedName>
</protein>
<dbReference type="EMBL" id="BLXT01001978">
    <property type="protein sequence ID" value="GFN89997.1"/>
    <property type="molecule type" value="Genomic_DNA"/>
</dbReference>
<evidence type="ECO:0000313" key="1">
    <source>
        <dbReference type="EMBL" id="GFN89997.1"/>
    </source>
</evidence>
<gene>
    <name evidence="1" type="ORF">PoB_001650300</name>
</gene>
<dbReference type="Proteomes" id="UP000735302">
    <property type="component" value="Unassembled WGS sequence"/>
</dbReference>
<evidence type="ECO:0000313" key="2">
    <source>
        <dbReference type="Proteomes" id="UP000735302"/>
    </source>
</evidence>
<proteinExistence type="predicted"/>
<name>A0AAV3Z5Q8_9GAST</name>
<comment type="caution">
    <text evidence="1">The sequence shown here is derived from an EMBL/GenBank/DDBJ whole genome shotgun (WGS) entry which is preliminary data.</text>
</comment>
<organism evidence="1 2">
    <name type="scientific">Plakobranchus ocellatus</name>
    <dbReference type="NCBI Taxonomy" id="259542"/>
    <lineage>
        <taxon>Eukaryota</taxon>
        <taxon>Metazoa</taxon>
        <taxon>Spiralia</taxon>
        <taxon>Lophotrochozoa</taxon>
        <taxon>Mollusca</taxon>
        <taxon>Gastropoda</taxon>
        <taxon>Heterobranchia</taxon>
        <taxon>Euthyneura</taxon>
        <taxon>Panpulmonata</taxon>
        <taxon>Sacoglossa</taxon>
        <taxon>Placobranchoidea</taxon>
        <taxon>Plakobranchidae</taxon>
        <taxon>Plakobranchus</taxon>
    </lineage>
</organism>
<dbReference type="AlphaFoldDB" id="A0AAV3Z5Q8"/>
<keyword evidence="2" id="KW-1185">Reference proteome</keyword>
<reference evidence="1 2" key="1">
    <citation type="journal article" date="2021" name="Elife">
        <title>Chloroplast acquisition without the gene transfer in kleptoplastic sea slugs, Plakobranchus ocellatus.</title>
        <authorList>
            <person name="Maeda T."/>
            <person name="Takahashi S."/>
            <person name="Yoshida T."/>
            <person name="Shimamura S."/>
            <person name="Takaki Y."/>
            <person name="Nagai Y."/>
            <person name="Toyoda A."/>
            <person name="Suzuki Y."/>
            <person name="Arimoto A."/>
            <person name="Ishii H."/>
            <person name="Satoh N."/>
            <person name="Nishiyama T."/>
            <person name="Hasebe M."/>
            <person name="Maruyama T."/>
            <person name="Minagawa J."/>
            <person name="Obokata J."/>
            <person name="Shigenobu S."/>
        </authorList>
    </citation>
    <scope>NUCLEOTIDE SEQUENCE [LARGE SCALE GENOMIC DNA]</scope>
</reference>
<sequence>MDHMLYLHGDHKLCSLFRQIAVQQLPDFCSCPVSKRVQHSIPATGSPFNARTCCLTSDKLAEVKQIFTSMEKGNNQNIKLPFAITILHRIEAKWWTAPMWRLSPPQ</sequence>
<accession>A0AAV3Z5Q8</accession>